<sequence length="161" mass="18672">MVQMDGSHHAWFEDRGTKCVFMGYIDDATNRVYGSFYGYEGTIPAMDSFKRYIMKYGIPMSVYLDKQTTYKSPAKPTIEDEINGREALSEFGRTLKELSVQLIHANSPQAKGRVERLFQTLQDRLVKEMRLRNISTIEEANKFLDQYLSVIMKNLHSRRGN</sequence>
<dbReference type="PANTHER" id="PTHR35004">
    <property type="entry name" value="TRANSPOSASE RV3428C-RELATED"/>
    <property type="match status" value="1"/>
</dbReference>
<evidence type="ECO:0000313" key="2">
    <source>
        <dbReference type="EMBL" id="KJU83965.1"/>
    </source>
</evidence>
<dbReference type="AlphaFoldDB" id="A0A0F3GPV9"/>
<dbReference type="PROSITE" id="PS50994">
    <property type="entry name" value="INTEGRASE"/>
    <property type="match status" value="1"/>
</dbReference>
<organism evidence="2 3">
    <name type="scientific">Candidatus Magnetobacterium bavaricum</name>
    <dbReference type="NCBI Taxonomy" id="29290"/>
    <lineage>
        <taxon>Bacteria</taxon>
        <taxon>Pseudomonadati</taxon>
        <taxon>Nitrospirota</taxon>
        <taxon>Thermodesulfovibrionia</taxon>
        <taxon>Thermodesulfovibrionales</taxon>
        <taxon>Candidatus Magnetobacteriaceae</taxon>
        <taxon>Candidatus Magnetobacterium</taxon>
    </lineage>
</organism>
<dbReference type="InterPro" id="IPR036397">
    <property type="entry name" value="RNaseH_sf"/>
</dbReference>
<dbReference type="Proteomes" id="UP000033423">
    <property type="component" value="Unassembled WGS sequence"/>
</dbReference>
<proteinExistence type="predicted"/>
<dbReference type="InterPro" id="IPR012337">
    <property type="entry name" value="RNaseH-like_sf"/>
</dbReference>
<dbReference type="EMBL" id="LACI01001667">
    <property type="protein sequence ID" value="KJU83965.1"/>
    <property type="molecule type" value="Genomic_DNA"/>
</dbReference>
<gene>
    <name evidence="2" type="ORF">MBAV_003841</name>
</gene>
<dbReference type="SUPFAM" id="SSF53098">
    <property type="entry name" value="Ribonuclease H-like"/>
    <property type="match status" value="1"/>
</dbReference>
<dbReference type="PANTHER" id="PTHR35004:SF7">
    <property type="entry name" value="INTEGRASE PROTEIN"/>
    <property type="match status" value="1"/>
</dbReference>
<evidence type="ECO:0000259" key="1">
    <source>
        <dbReference type="PROSITE" id="PS50994"/>
    </source>
</evidence>
<keyword evidence="3" id="KW-1185">Reference proteome</keyword>
<feature type="domain" description="Integrase catalytic" evidence="1">
    <location>
        <begin position="1"/>
        <end position="161"/>
    </location>
</feature>
<comment type="caution">
    <text evidence="2">The sequence shown here is derived from an EMBL/GenBank/DDBJ whole genome shotgun (WGS) entry which is preliminary data.</text>
</comment>
<name>A0A0F3GPV9_9BACT</name>
<dbReference type="InterPro" id="IPR001584">
    <property type="entry name" value="Integrase_cat-core"/>
</dbReference>
<evidence type="ECO:0000313" key="3">
    <source>
        <dbReference type="Proteomes" id="UP000033423"/>
    </source>
</evidence>
<dbReference type="GO" id="GO:0015074">
    <property type="term" value="P:DNA integration"/>
    <property type="evidence" value="ECO:0007669"/>
    <property type="project" value="InterPro"/>
</dbReference>
<accession>A0A0F3GPV9</accession>
<reference evidence="2 3" key="1">
    <citation type="submission" date="2015-02" db="EMBL/GenBank/DDBJ databases">
        <title>Single-cell genomics of uncultivated deep-branching MTB reveals a conserved set of magnetosome genes.</title>
        <authorList>
            <person name="Kolinko S."/>
            <person name="Richter M."/>
            <person name="Glockner F.O."/>
            <person name="Brachmann A."/>
            <person name="Schuler D."/>
        </authorList>
    </citation>
    <scope>NUCLEOTIDE SEQUENCE [LARGE SCALE GENOMIC DNA]</scope>
    <source>
        <strain evidence="2">TM-1</strain>
    </source>
</reference>
<protein>
    <submittedName>
        <fullName evidence="2">Transposase</fullName>
    </submittedName>
</protein>
<dbReference type="GO" id="GO:0003676">
    <property type="term" value="F:nucleic acid binding"/>
    <property type="evidence" value="ECO:0007669"/>
    <property type="project" value="InterPro"/>
</dbReference>
<dbReference type="Gene3D" id="3.30.420.10">
    <property type="entry name" value="Ribonuclease H-like superfamily/Ribonuclease H"/>
    <property type="match status" value="1"/>
</dbReference>